<gene>
    <name evidence="1" type="ORF">GCM10023208_21150</name>
</gene>
<organism evidence="1 2">
    <name type="scientific">Erythrobacter westpacificensis</name>
    <dbReference type="NCBI Taxonomy" id="1055231"/>
    <lineage>
        <taxon>Bacteria</taxon>
        <taxon>Pseudomonadati</taxon>
        <taxon>Pseudomonadota</taxon>
        <taxon>Alphaproteobacteria</taxon>
        <taxon>Sphingomonadales</taxon>
        <taxon>Erythrobacteraceae</taxon>
        <taxon>Erythrobacter/Porphyrobacter group</taxon>
        <taxon>Erythrobacter</taxon>
    </lineage>
</organism>
<dbReference type="Proteomes" id="UP001500518">
    <property type="component" value="Unassembled WGS sequence"/>
</dbReference>
<sequence length="263" mass="29707">MSDWGDGGLGADGLRSFERPSESRTVFFTALVSFSENGRRYPVNCPEEFQPGDAVLVRMDSLGGELKTAIVVENTKSGSPCKNGVVCSASEADWYGDGPGGVRTARDLESFLIKHRWWRFRTTASAHAKKHALEYAHYMREVEYSRTWPVVFIKSGFWDRSGGVAQKEQIYLGNLANAKDQLVGQSYGYVTLPMLSDSIEQQANLSNAVRFESENSVLGRTEDPRKFVLNRYRVRKISNRRYSSIWEAAAWRAEGSTLCYEEW</sequence>
<keyword evidence="2" id="KW-1185">Reference proteome</keyword>
<comment type="caution">
    <text evidence="1">The sequence shown here is derived from an EMBL/GenBank/DDBJ whole genome shotgun (WGS) entry which is preliminary data.</text>
</comment>
<evidence type="ECO:0000313" key="2">
    <source>
        <dbReference type="Proteomes" id="UP001500518"/>
    </source>
</evidence>
<proteinExistence type="predicted"/>
<protein>
    <submittedName>
        <fullName evidence="1">Uncharacterized protein</fullName>
    </submittedName>
</protein>
<accession>A0ABP9KHY7</accession>
<dbReference type="EMBL" id="BAABHV010000011">
    <property type="protein sequence ID" value="GAA5056428.1"/>
    <property type="molecule type" value="Genomic_DNA"/>
</dbReference>
<reference evidence="2" key="1">
    <citation type="journal article" date="2019" name="Int. J. Syst. Evol. Microbiol.">
        <title>The Global Catalogue of Microorganisms (GCM) 10K type strain sequencing project: providing services to taxonomists for standard genome sequencing and annotation.</title>
        <authorList>
            <consortium name="The Broad Institute Genomics Platform"/>
            <consortium name="The Broad Institute Genome Sequencing Center for Infectious Disease"/>
            <person name="Wu L."/>
            <person name="Ma J."/>
        </authorList>
    </citation>
    <scope>NUCLEOTIDE SEQUENCE [LARGE SCALE GENOMIC DNA]</scope>
    <source>
        <strain evidence="2">JCM 18014</strain>
    </source>
</reference>
<evidence type="ECO:0000313" key="1">
    <source>
        <dbReference type="EMBL" id="GAA5056428.1"/>
    </source>
</evidence>
<name>A0ABP9KHY7_9SPHN</name>